<dbReference type="PROSITE" id="PS01358">
    <property type="entry name" value="ZF_RANBP2_1"/>
    <property type="match status" value="1"/>
</dbReference>
<keyword evidence="1" id="KW-0479">Metal-binding</keyword>
<keyword evidence="3" id="KW-0862">Zinc</keyword>
<evidence type="ECO:0000256" key="3">
    <source>
        <dbReference type="ARBA" id="ARBA00022833"/>
    </source>
</evidence>
<dbReference type="Gene3D" id="3.40.50.10190">
    <property type="entry name" value="BRCT domain"/>
    <property type="match status" value="3"/>
</dbReference>
<dbReference type="CDD" id="cd17716">
    <property type="entry name" value="BRCT_microcephalin_rpt1"/>
    <property type="match status" value="1"/>
</dbReference>
<evidence type="ECO:0000313" key="8">
    <source>
        <dbReference type="EMBL" id="OQR97664.1"/>
    </source>
</evidence>
<dbReference type="InterPro" id="IPR001357">
    <property type="entry name" value="BRCT_dom"/>
</dbReference>
<dbReference type="OrthoDB" id="2384350at2759"/>
<dbReference type="InterPro" id="IPR036420">
    <property type="entry name" value="BRCT_dom_sf"/>
</dbReference>
<evidence type="ECO:0000256" key="2">
    <source>
        <dbReference type="ARBA" id="ARBA00022771"/>
    </source>
</evidence>
<feature type="domain" description="BRCT" evidence="6">
    <location>
        <begin position="503"/>
        <end position="592"/>
    </location>
</feature>
<dbReference type="InterPro" id="IPR001876">
    <property type="entry name" value="Znf_RanBP2"/>
</dbReference>
<dbReference type="Proteomes" id="UP000243579">
    <property type="component" value="Unassembled WGS sequence"/>
</dbReference>
<feature type="domain" description="BRCT" evidence="6">
    <location>
        <begin position="3"/>
        <end position="98"/>
    </location>
</feature>
<comment type="caution">
    <text evidence="8">The sequence shown here is derived from an EMBL/GenBank/DDBJ whole genome shotgun (WGS) entry which is preliminary data.</text>
</comment>
<dbReference type="SUPFAM" id="SSF90209">
    <property type="entry name" value="Ran binding protein zinc finger-like"/>
    <property type="match status" value="1"/>
</dbReference>
<dbReference type="GO" id="GO:0000278">
    <property type="term" value="P:mitotic cell cycle"/>
    <property type="evidence" value="ECO:0007669"/>
    <property type="project" value="TreeGrafter"/>
</dbReference>
<evidence type="ECO:0008006" key="10">
    <source>
        <dbReference type="Google" id="ProtNLM"/>
    </source>
</evidence>
<feature type="compositionally biased region" description="Low complexity" evidence="5">
    <location>
        <begin position="307"/>
        <end position="325"/>
    </location>
</feature>
<gene>
    <name evidence="8" type="ORF">ACHHYP_10127</name>
</gene>
<dbReference type="SUPFAM" id="SSF52113">
    <property type="entry name" value="BRCT domain"/>
    <property type="match status" value="3"/>
</dbReference>
<dbReference type="PANTHER" id="PTHR14625">
    <property type="entry name" value="MICROCEPHALIN"/>
    <property type="match status" value="1"/>
</dbReference>
<dbReference type="Pfam" id="PF16589">
    <property type="entry name" value="BRCT_2"/>
    <property type="match status" value="1"/>
</dbReference>
<dbReference type="InterPro" id="IPR036443">
    <property type="entry name" value="Znf_RanBP2_sf"/>
</dbReference>
<dbReference type="AlphaFoldDB" id="A0A1V9ZI53"/>
<feature type="compositionally biased region" description="Low complexity" evidence="5">
    <location>
        <begin position="335"/>
        <end position="378"/>
    </location>
</feature>
<dbReference type="STRING" id="1202772.A0A1V9ZI53"/>
<keyword evidence="9" id="KW-1185">Reference proteome</keyword>
<accession>A0A1V9ZI53</accession>
<feature type="compositionally biased region" description="Acidic residues" evidence="5">
    <location>
        <begin position="163"/>
        <end position="178"/>
    </location>
</feature>
<dbReference type="SMART" id="SM00547">
    <property type="entry name" value="ZnF_RBZ"/>
    <property type="match status" value="1"/>
</dbReference>
<dbReference type="PROSITE" id="PS50199">
    <property type="entry name" value="ZF_RANBP2_2"/>
    <property type="match status" value="1"/>
</dbReference>
<evidence type="ECO:0000256" key="5">
    <source>
        <dbReference type="SAM" id="MobiDB-lite"/>
    </source>
</evidence>
<name>A0A1V9ZI53_ACHHY</name>
<keyword evidence="2 4" id="KW-0863">Zinc-finger</keyword>
<evidence type="ECO:0000259" key="6">
    <source>
        <dbReference type="PROSITE" id="PS50172"/>
    </source>
</evidence>
<protein>
    <recommendedName>
        <fullName evidence="10">RanBP2-type domain-containing protein</fullName>
    </recommendedName>
</protein>
<reference evidence="8 9" key="1">
    <citation type="journal article" date="2014" name="Genome Biol. Evol.">
        <title>The secreted proteins of Achlya hypogyna and Thraustotheca clavata identify the ancestral oomycete secretome and reveal gene acquisitions by horizontal gene transfer.</title>
        <authorList>
            <person name="Misner I."/>
            <person name="Blouin N."/>
            <person name="Leonard G."/>
            <person name="Richards T.A."/>
            <person name="Lane C.E."/>
        </authorList>
    </citation>
    <scope>NUCLEOTIDE SEQUENCE [LARGE SCALE GENOMIC DNA]</scope>
    <source>
        <strain evidence="8 9">ATCC 48635</strain>
    </source>
</reference>
<dbReference type="GO" id="GO:0008270">
    <property type="term" value="F:zinc ion binding"/>
    <property type="evidence" value="ECO:0007669"/>
    <property type="project" value="UniProtKB-KW"/>
</dbReference>
<feature type="region of interest" description="Disordered" evidence="5">
    <location>
        <begin position="101"/>
        <end position="137"/>
    </location>
</feature>
<proteinExistence type="predicted"/>
<feature type="region of interest" description="Disordered" evidence="5">
    <location>
        <begin position="256"/>
        <end position="394"/>
    </location>
</feature>
<feature type="domain" description="BRCT" evidence="6">
    <location>
        <begin position="447"/>
        <end position="494"/>
    </location>
</feature>
<feature type="domain" description="RanBP2-type" evidence="7">
    <location>
        <begin position="195"/>
        <end position="224"/>
    </location>
</feature>
<evidence type="ECO:0000256" key="4">
    <source>
        <dbReference type="PROSITE-ProRule" id="PRU00322"/>
    </source>
</evidence>
<feature type="region of interest" description="Disordered" evidence="5">
    <location>
        <begin position="161"/>
        <end position="192"/>
    </location>
</feature>
<dbReference type="InterPro" id="IPR022047">
    <property type="entry name" value="Microcephalin-like"/>
</dbReference>
<evidence type="ECO:0000256" key="1">
    <source>
        <dbReference type="ARBA" id="ARBA00022723"/>
    </source>
</evidence>
<organism evidence="8 9">
    <name type="scientific">Achlya hypogyna</name>
    <name type="common">Oomycete</name>
    <name type="synonym">Protoachlya hypogyna</name>
    <dbReference type="NCBI Taxonomy" id="1202772"/>
    <lineage>
        <taxon>Eukaryota</taxon>
        <taxon>Sar</taxon>
        <taxon>Stramenopiles</taxon>
        <taxon>Oomycota</taxon>
        <taxon>Saprolegniomycetes</taxon>
        <taxon>Saprolegniales</taxon>
        <taxon>Achlyaceae</taxon>
        <taxon>Achlya</taxon>
    </lineage>
</organism>
<dbReference type="Gene3D" id="4.10.1060.10">
    <property type="entry name" value="Zinc finger, RanBP2-type"/>
    <property type="match status" value="1"/>
</dbReference>
<dbReference type="PROSITE" id="PS50172">
    <property type="entry name" value="BRCT"/>
    <property type="match status" value="3"/>
</dbReference>
<dbReference type="PANTHER" id="PTHR14625:SF3">
    <property type="entry name" value="MICROCEPHALIN"/>
    <property type="match status" value="1"/>
</dbReference>
<sequence length="594" mass="63868">MPAASAILKGLRVVVDVRMSMGGADVDCSAEIGRKLSSLGARVCKRIGKETTHVVWLNGSRAIRDATLKRNDVILVGPSWVEACVKTTSRVLEGGYFPVDTGPKPKGRRQSLMMEPRQEDVFDEATTTPRKKKRQSIEVATPSFMRQPTSVQKRVLKLTRDDASDDDDIMGTVDEEPTDVTSAEPPPKRARVQSKANTWSCVKCTFDNPNSSPHCGICGTLHTAAAPAPTTSPPTTTATSPTVPLKELKESLAQVTLKTKANSKRTDTPMPSSTRSLREPKATPAPPVVVDTKPAKAAQTTKRASVPKSTAPKTPTTKKPSAKKAIAVEGHSEPSTKASKTKPTTTGKAKATKAPAKTPVSTPKSASKVKAATTSKAAQNKPSKTVLDPSVKTTQVKAESRPKRFFIAISGADELARQTLVSTIQAIDSKCPLQLTSRVVEANVAMTHVVATDASKRTMKVLFGIARGAWIVSDAWVYSSLEAGAWLPEAAFQIEPYNWSPEEKGNLLRDKTFHIAVAARMEPPKETLHSLISAAGGKARARVTSNASQAQYCICYEPNRRAQQAEVPCVTPKWLFDSIASNKLLETTAYAPKT</sequence>
<evidence type="ECO:0000313" key="9">
    <source>
        <dbReference type="Proteomes" id="UP000243579"/>
    </source>
</evidence>
<dbReference type="EMBL" id="JNBR01000099">
    <property type="protein sequence ID" value="OQR97664.1"/>
    <property type="molecule type" value="Genomic_DNA"/>
</dbReference>
<dbReference type="SMART" id="SM00292">
    <property type="entry name" value="BRCT"/>
    <property type="match status" value="3"/>
</dbReference>
<dbReference type="CDD" id="cd17751">
    <property type="entry name" value="BRCT_microcephalin_rpt3"/>
    <property type="match status" value="1"/>
</dbReference>
<evidence type="ECO:0000259" key="7">
    <source>
        <dbReference type="PROSITE" id="PS50199"/>
    </source>
</evidence>